<dbReference type="PROSITE" id="PS00666">
    <property type="entry name" value="DHDPS_2"/>
    <property type="match status" value="1"/>
</dbReference>
<evidence type="ECO:0000256" key="1">
    <source>
        <dbReference type="ARBA" id="ARBA00003294"/>
    </source>
</evidence>
<evidence type="ECO:0000256" key="8">
    <source>
        <dbReference type="ARBA" id="ARBA00023154"/>
    </source>
</evidence>
<dbReference type="GO" id="GO:0008840">
    <property type="term" value="F:4-hydroxy-tetrahydrodipicolinate synthase activity"/>
    <property type="evidence" value="ECO:0007669"/>
    <property type="project" value="UniProtKB-UniRule"/>
</dbReference>
<evidence type="ECO:0000256" key="9">
    <source>
        <dbReference type="ARBA" id="ARBA00023239"/>
    </source>
</evidence>
<dbReference type="SMART" id="SM01130">
    <property type="entry name" value="DHDPS"/>
    <property type="match status" value="1"/>
</dbReference>
<dbReference type="GO" id="GO:0005829">
    <property type="term" value="C:cytosol"/>
    <property type="evidence" value="ECO:0007669"/>
    <property type="project" value="TreeGrafter"/>
</dbReference>
<proteinExistence type="inferred from homology"/>
<dbReference type="Pfam" id="PF00701">
    <property type="entry name" value="DHDPS"/>
    <property type="match status" value="1"/>
</dbReference>
<feature type="site" description="Part of a proton relay during catalysis" evidence="12">
    <location>
        <position position="107"/>
    </location>
</feature>
<dbReference type="InterPro" id="IPR005263">
    <property type="entry name" value="DapA"/>
</dbReference>
<dbReference type="RefSeq" id="WP_072887846.1">
    <property type="nucleotide sequence ID" value="NZ_FRAE01000016.1"/>
</dbReference>
<keyword evidence="10 12" id="KW-0704">Schiff base</keyword>
<dbReference type="AlphaFoldDB" id="A0A1M6MLH9"/>
<dbReference type="GO" id="GO:0009089">
    <property type="term" value="P:lysine biosynthetic process via diaminopimelate"/>
    <property type="evidence" value="ECO:0007669"/>
    <property type="project" value="UniProtKB-UniRule"/>
</dbReference>
<dbReference type="InterPro" id="IPR020624">
    <property type="entry name" value="Schiff_base-form_aldolases_CS"/>
</dbReference>
<evidence type="ECO:0000256" key="6">
    <source>
        <dbReference type="ARBA" id="ARBA00022605"/>
    </source>
</evidence>
<comment type="function">
    <text evidence="1 12">Catalyzes the condensation of (S)-aspartate-beta-semialdehyde [(S)-ASA] and pyruvate to 4-hydroxy-tetrahydrodipicolinate (HTPA).</text>
</comment>
<dbReference type="PANTHER" id="PTHR12128:SF66">
    <property type="entry name" value="4-HYDROXY-2-OXOGLUTARATE ALDOLASE, MITOCHONDRIAL"/>
    <property type="match status" value="1"/>
</dbReference>
<comment type="pathway">
    <text evidence="2 12">Amino-acid biosynthesis; L-lysine biosynthesis via DAP pathway; (S)-tetrahydrodipicolinate from L-aspartate: step 3/4.</text>
</comment>
<evidence type="ECO:0000256" key="14">
    <source>
        <dbReference type="PIRSR" id="PIRSR001365-1"/>
    </source>
</evidence>
<dbReference type="UniPathway" id="UPA00034">
    <property type="reaction ID" value="UER00017"/>
</dbReference>
<dbReference type="EMBL" id="FRAE01000016">
    <property type="protein sequence ID" value="SHJ84328.1"/>
    <property type="molecule type" value="Genomic_DNA"/>
</dbReference>
<dbReference type="PANTHER" id="PTHR12128">
    <property type="entry name" value="DIHYDRODIPICOLINATE SYNTHASE"/>
    <property type="match status" value="1"/>
</dbReference>
<comment type="similarity">
    <text evidence="3 12 13">Belongs to the DapA family.</text>
</comment>
<evidence type="ECO:0000256" key="11">
    <source>
        <dbReference type="ARBA" id="ARBA00047836"/>
    </source>
</evidence>
<evidence type="ECO:0000256" key="2">
    <source>
        <dbReference type="ARBA" id="ARBA00005120"/>
    </source>
</evidence>
<feature type="binding site" evidence="12 15">
    <location>
        <position position="203"/>
    </location>
    <ligand>
        <name>pyruvate</name>
        <dbReference type="ChEBI" id="CHEBI:15361"/>
    </ligand>
</feature>
<protein>
    <recommendedName>
        <fullName evidence="4 12">4-hydroxy-tetrahydrodipicolinate synthase</fullName>
        <shortName evidence="12">HTPA synthase</shortName>
        <ecNumber evidence="4 12">4.3.3.7</ecNumber>
    </recommendedName>
</protein>
<dbReference type="GO" id="GO:0019877">
    <property type="term" value="P:diaminopimelate biosynthetic process"/>
    <property type="evidence" value="ECO:0007669"/>
    <property type="project" value="UniProtKB-UniRule"/>
</dbReference>
<dbReference type="InterPro" id="IPR020625">
    <property type="entry name" value="Schiff_base-form_aldolases_AS"/>
</dbReference>
<feature type="site" description="Part of a proton relay during catalysis" evidence="12">
    <location>
        <position position="44"/>
    </location>
</feature>
<dbReference type="EC" id="4.3.3.7" evidence="4 12"/>
<evidence type="ECO:0000256" key="13">
    <source>
        <dbReference type="PIRNR" id="PIRNR001365"/>
    </source>
</evidence>
<evidence type="ECO:0000256" key="5">
    <source>
        <dbReference type="ARBA" id="ARBA00022490"/>
    </source>
</evidence>
<dbReference type="InterPro" id="IPR002220">
    <property type="entry name" value="DapA-like"/>
</dbReference>
<feature type="active site" description="Schiff-base intermediate with substrate" evidence="12 14">
    <location>
        <position position="161"/>
    </location>
</feature>
<feature type="binding site" evidence="12 15">
    <location>
        <position position="45"/>
    </location>
    <ligand>
        <name>pyruvate</name>
        <dbReference type="ChEBI" id="CHEBI:15361"/>
    </ligand>
</feature>
<dbReference type="CDD" id="cd00950">
    <property type="entry name" value="DHDPS"/>
    <property type="match status" value="1"/>
</dbReference>
<accession>A0A1M6MLH9</accession>
<keyword evidence="8 12" id="KW-0457">Lysine biosynthesis</keyword>
<dbReference type="STRING" id="1123349.SAMN02744037_00986"/>
<comment type="catalytic activity">
    <reaction evidence="11 12">
        <text>L-aspartate 4-semialdehyde + pyruvate = (2S,4S)-4-hydroxy-2,3,4,5-tetrahydrodipicolinate + H2O + H(+)</text>
        <dbReference type="Rhea" id="RHEA:34171"/>
        <dbReference type="ChEBI" id="CHEBI:15361"/>
        <dbReference type="ChEBI" id="CHEBI:15377"/>
        <dbReference type="ChEBI" id="CHEBI:15378"/>
        <dbReference type="ChEBI" id="CHEBI:67139"/>
        <dbReference type="ChEBI" id="CHEBI:537519"/>
        <dbReference type="EC" id="4.3.3.7"/>
    </reaction>
</comment>
<evidence type="ECO:0000256" key="12">
    <source>
        <dbReference type="HAMAP-Rule" id="MF_00418"/>
    </source>
</evidence>
<evidence type="ECO:0000256" key="10">
    <source>
        <dbReference type="ARBA" id="ARBA00023270"/>
    </source>
</evidence>
<evidence type="ECO:0000313" key="17">
    <source>
        <dbReference type="Proteomes" id="UP000242497"/>
    </source>
</evidence>
<keyword evidence="7 12" id="KW-0220">Diaminopimelate biosynthesis</keyword>
<evidence type="ECO:0000256" key="15">
    <source>
        <dbReference type="PIRSR" id="PIRSR001365-2"/>
    </source>
</evidence>
<comment type="caution">
    <text evidence="12">Was originally thought to be a dihydrodipicolinate synthase (DHDPS), catalyzing the condensation of (S)-aspartate-beta-semialdehyde [(S)-ASA] and pyruvate to dihydrodipicolinate (DHDP). However, it was shown in E.coli that the product of the enzymatic reaction is not dihydrodipicolinate but in fact (4S)-4-hydroxy-2,3,4,5-tetrahydro-(2S)-dipicolinic acid (HTPA), and that the consecutive dehydration reaction leading to DHDP is not spontaneous but catalyzed by DapB.</text>
</comment>
<evidence type="ECO:0000256" key="4">
    <source>
        <dbReference type="ARBA" id="ARBA00012086"/>
    </source>
</evidence>
<comment type="subunit">
    <text evidence="12">Homotetramer; dimer of dimers.</text>
</comment>
<name>A0A1M6MLH9_9FIRM</name>
<dbReference type="Gene3D" id="3.20.20.70">
    <property type="entry name" value="Aldolase class I"/>
    <property type="match status" value="1"/>
</dbReference>
<reference evidence="17" key="1">
    <citation type="submission" date="2016-11" db="EMBL/GenBank/DDBJ databases">
        <authorList>
            <person name="Varghese N."/>
            <person name="Submissions S."/>
        </authorList>
    </citation>
    <scope>NUCLEOTIDE SEQUENCE [LARGE SCALE GENOMIC DNA]</scope>
    <source>
        <strain evidence="17">DSM 15518</strain>
    </source>
</reference>
<keyword evidence="9 12" id="KW-0456">Lyase</keyword>
<evidence type="ECO:0000256" key="7">
    <source>
        <dbReference type="ARBA" id="ARBA00022915"/>
    </source>
</evidence>
<evidence type="ECO:0000313" key="16">
    <source>
        <dbReference type="EMBL" id="SHJ84328.1"/>
    </source>
</evidence>
<dbReference type="Proteomes" id="UP000242497">
    <property type="component" value="Unassembled WGS sequence"/>
</dbReference>
<dbReference type="InterPro" id="IPR013785">
    <property type="entry name" value="Aldolase_TIM"/>
</dbReference>
<keyword evidence="6 12" id="KW-0028">Amino-acid biosynthesis</keyword>
<keyword evidence="17" id="KW-1185">Reference proteome</keyword>
<dbReference type="PRINTS" id="PR00146">
    <property type="entry name" value="DHPICSNTHASE"/>
</dbReference>
<dbReference type="NCBIfam" id="TIGR00674">
    <property type="entry name" value="dapA"/>
    <property type="match status" value="1"/>
</dbReference>
<dbReference type="PROSITE" id="PS00665">
    <property type="entry name" value="DHDPS_1"/>
    <property type="match status" value="1"/>
</dbReference>
<dbReference type="SUPFAM" id="SSF51569">
    <property type="entry name" value="Aldolase"/>
    <property type="match status" value="1"/>
</dbReference>
<sequence length="293" mass="31820">MLFKGSGVALVTPFKDGKVNFTKLEELVEYHIKEGTDALIVCGTTGEASTMTDEEQLQTIKFVVEKTNKRIPVIAGTGSNNTAHSIHLSKKAEEYGVDGLLIITPYYNKATQKGLIAHFKAIASSVNIPIIVYNVPGRTGVNISPSTLAEIAKIKNIVAIKEASGNIAQVAEMARVCPKDFAIYSGNDDMILPLLSLGGAGVISVVANICPKDTHDLVAKYFEGDIKASRKLQLDMKPLIDALFIEVNPIPIKTAMNLLGFDMGEFRLPLVEMSPNNLEVLKKELINYGFKLN</sequence>
<feature type="active site" description="Proton donor/acceptor" evidence="12 14">
    <location>
        <position position="133"/>
    </location>
</feature>
<organism evidence="16 17">
    <name type="scientific">Tepidibacter formicigenes DSM 15518</name>
    <dbReference type="NCBI Taxonomy" id="1123349"/>
    <lineage>
        <taxon>Bacteria</taxon>
        <taxon>Bacillati</taxon>
        <taxon>Bacillota</taxon>
        <taxon>Clostridia</taxon>
        <taxon>Peptostreptococcales</taxon>
        <taxon>Peptostreptococcaceae</taxon>
        <taxon>Tepidibacter</taxon>
    </lineage>
</organism>
<dbReference type="OrthoDB" id="9782828at2"/>
<keyword evidence="5 12" id="KW-0963">Cytoplasm</keyword>
<gene>
    <name evidence="12" type="primary">dapA</name>
    <name evidence="16" type="ORF">SAMN02744037_00986</name>
</gene>
<dbReference type="HAMAP" id="MF_00418">
    <property type="entry name" value="DapA"/>
    <property type="match status" value="1"/>
</dbReference>
<dbReference type="PIRSF" id="PIRSF001365">
    <property type="entry name" value="DHDPS"/>
    <property type="match status" value="1"/>
</dbReference>
<comment type="subcellular location">
    <subcellularLocation>
        <location evidence="12">Cytoplasm</location>
    </subcellularLocation>
</comment>
<evidence type="ECO:0000256" key="3">
    <source>
        <dbReference type="ARBA" id="ARBA00007592"/>
    </source>
</evidence>